<sequence length="68" mass="7422">MNLKHKVCVNITDPSGNPSPVIKSGTMQIRKRLLNFLFGEKVNVLVLSPGDSVETVEIRELKGGEASE</sequence>
<dbReference type="EMBL" id="FQXR01000018">
    <property type="protein sequence ID" value="SHI17548.1"/>
    <property type="molecule type" value="Genomic_DNA"/>
</dbReference>
<dbReference type="RefSeq" id="WP_072745253.1">
    <property type="nucleotide sequence ID" value="NZ_FQXR01000018.1"/>
</dbReference>
<dbReference type="Proteomes" id="UP000184389">
    <property type="component" value="Unassembled WGS sequence"/>
</dbReference>
<dbReference type="STRING" id="1123281.SAMN02745180_02588"/>
<protein>
    <submittedName>
        <fullName evidence="1">Uncharacterized protein</fullName>
    </submittedName>
</protein>
<gene>
    <name evidence="1" type="ORF">SAMN02745180_02588</name>
</gene>
<reference evidence="1 2" key="1">
    <citation type="submission" date="2016-11" db="EMBL/GenBank/DDBJ databases">
        <authorList>
            <person name="Jaros S."/>
            <person name="Januszkiewicz K."/>
            <person name="Wedrychowicz H."/>
        </authorList>
    </citation>
    <scope>NUCLEOTIDE SEQUENCE [LARGE SCALE GENOMIC DNA]</scope>
    <source>
        <strain evidence="1 2">DSM 13106</strain>
    </source>
</reference>
<name>A0A1M5Z0F2_9FIRM</name>
<proteinExistence type="predicted"/>
<accession>A0A1M5Z0F2</accession>
<evidence type="ECO:0000313" key="2">
    <source>
        <dbReference type="Proteomes" id="UP000184389"/>
    </source>
</evidence>
<evidence type="ECO:0000313" key="1">
    <source>
        <dbReference type="EMBL" id="SHI17548.1"/>
    </source>
</evidence>
<keyword evidence="2" id="KW-1185">Reference proteome</keyword>
<dbReference type="OrthoDB" id="3242873at2"/>
<organism evidence="1 2">
    <name type="scientific">Sporanaerobacter acetigenes DSM 13106</name>
    <dbReference type="NCBI Taxonomy" id="1123281"/>
    <lineage>
        <taxon>Bacteria</taxon>
        <taxon>Bacillati</taxon>
        <taxon>Bacillota</taxon>
        <taxon>Tissierellia</taxon>
        <taxon>Tissierellales</taxon>
        <taxon>Sporanaerobacteraceae</taxon>
        <taxon>Sporanaerobacter</taxon>
    </lineage>
</organism>
<dbReference type="AlphaFoldDB" id="A0A1M5Z0F2"/>